<dbReference type="EMBL" id="JBAMMX010000024">
    <property type="protein sequence ID" value="KAK6916610.1"/>
    <property type="molecule type" value="Genomic_DNA"/>
</dbReference>
<evidence type="ECO:0000313" key="5">
    <source>
        <dbReference type="Proteomes" id="UP001370490"/>
    </source>
</evidence>
<dbReference type="Gene3D" id="3.40.50.1820">
    <property type="entry name" value="alpha/beta hydrolase"/>
    <property type="match status" value="1"/>
</dbReference>
<dbReference type="InterPro" id="IPR000639">
    <property type="entry name" value="Epox_hydrolase-like"/>
</dbReference>
<keyword evidence="1" id="KW-0378">Hydrolase</keyword>
<accession>A0AAN8UJ90</accession>
<comment type="similarity">
    <text evidence="2">Belongs to the AB hydrolase superfamily. Epoxide hydrolase family.</text>
</comment>
<evidence type="ECO:0000313" key="4">
    <source>
        <dbReference type="EMBL" id="KAK6916610.1"/>
    </source>
</evidence>
<dbReference type="GO" id="GO:0016787">
    <property type="term" value="F:hydrolase activity"/>
    <property type="evidence" value="ECO:0007669"/>
    <property type="project" value="UniProtKB-KW"/>
</dbReference>
<evidence type="ECO:0000259" key="3">
    <source>
        <dbReference type="Pfam" id="PF00561"/>
    </source>
</evidence>
<comment type="caution">
    <text evidence="4">The sequence shown here is derived from an EMBL/GenBank/DDBJ whole genome shotgun (WGS) entry which is preliminary data.</text>
</comment>
<dbReference type="PANTHER" id="PTHR43329">
    <property type="entry name" value="EPOXIDE HYDROLASE"/>
    <property type="match status" value="1"/>
</dbReference>
<dbReference type="InterPro" id="IPR000073">
    <property type="entry name" value="AB_hydrolase_1"/>
</dbReference>
<sequence>MGARYLINSLNADRQKLYSIAHFEFLYSIAFVVGHDWGAEVAWHFCLFRPNRVQALVNISIPYRQQSPELKPTQAFNQVFGDGFYVTQFQVRDCQHELSSNIEEQRSHFPNMTATILKKLLFINAPDPLAAAPGVEIIDFLETPSSLPPWITQEELEFNACWIHGRFALLLNWKQLRPRQGLKIAIPTKFVNIGFQSFGTKDYINGEVFKSSVPDLEVLVIDGHHFIQLEKAKEVTQAILSFFKNQSLP</sequence>
<dbReference type="AlphaFoldDB" id="A0AAN8UJ90"/>
<feature type="domain" description="AB hydrolase-1" evidence="3">
    <location>
        <begin position="32"/>
        <end position="232"/>
    </location>
</feature>
<gene>
    <name evidence="4" type="ORF">RJ641_019471</name>
</gene>
<dbReference type="SUPFAM" id="SSF53474">
    <property type="entry name" value="alpha/beta-Hydrolases"/>
    <property type="match status" value="1"/>
</dbReference>
<proteinExistence type="inferred from homology"/>
<evidence type="ECO:0000256" key="2">
    <source>
        <dbReference type="ARBA" id="ARBA00038334"/>
    </source>
</evidence>
<keyword evidence="5" id="KW-1185">Reference proteome</keyword>
<protein>
    <recommendedName>
        <fullName evidence="3">AB hydrolase-1 domain-containing protein</fullName>
    </recommendedName>
</protein>
<evidence type="ECO:0000256" key="1">
    <source>
        <dbReference type="ARBA" id="ARBA00022801"/>
    </source>
</evidence>
<dbReference type="PRINTS" id="PR00412">
    <property type="entry name" value="EPOXHYDRLASE"/>
</dbReference>
<dbReference type="Proteomes" id="UP001370490">
    <property type="component" value="Unassembled WGS sequence"/>
</dbReference>
<reference evidence="4 5" key="1">
    <citation type="submission" date="2023-12" db="EMBL/GenBank/DDBJ databases">
        <title>A high-quality genome assembly for Dillenia turbinata (Dilleniales).</title>
        <authorList>
            <person name="Chanderbali A."/>
        </authorList>
    </citation>
    <scope>NUCLEOTIDE SEQUENCE [LARGE SCALE GENOMIC DNA]</scope>
    <source>
        <strain evidence="4">LSX21</strain>
        <tissue evidence="4">Leaf</tissue>
    </source>
</reference>
<dbReference type="InterPro" id="IPR029058">
    <property type="entry name" value="AB_hydrolase_fold"/>
</dbReference>
<organism evidence="4 5">
    <name type="scientific">Dillenia turbinata</name>
    <dbReference type="NCBI Taxonomy" id="194707"/>
    <lineage>
        <taxon>Eukaryota</taxon>
        <taxon>Viridiplantae</taxon>
        <taxon>Streptophyta</taxon>
        <taxon>Embryophyta</taxon>
        <taxon>Tracheophyta</taxon>
        <taxon>Spermatophyta</taxon>
        <taxon>Magnoliopsida</taxon>
        <taxon>eudicotyledons</taxon>
        <taxon>Gunneridae</taxon>
        <taxon>Pentapetalae</taxon>
        <taxon>Dilleniales</taxon>
        <taxon>Dilleniaceae</taxon>
        <taxon>Dillenia</taxon>
    </lineage>
</organism>
<dbReference type="Pfam" id="PF00561">
    <property type="entry name" value="Abhydrolase_1"/>
    <property type="match status" value="1"/>
</dbReference>
<name>A0AAN8UJ90_9MAGN</name>